<dbReference type="Gramene" id="FCD_00022710-RA">
    <property type="protein sequence ID" value="FCD_00022710-RA:cds"/>
    <property type="gene ID" value="FCD_00022710"/>
</dbReference>
<reference evidence="2" key="1">
    <citation type="submission" date="2023-07" db="EMBL/GenBank/DDBJ databases">
        <title>draft genome sequence of fig (Ficus carica).</title>
        <authorList>
            <person name="Takahashi T."/>
            <person name="Nishimura K."/>
        </authorList>
    </citation>
    <scope>NUCLEOTIDE SEQUENCE</scope>
</reference>
<evidence type="ECO:0000313" key="2">
    <source>
        <dbReference type="EMBL" id="GMN67767.1"/>
    </source>
</evidence>
<evidence type="ECO:0000313" key="1">
    <source>
        <dbReference type="EMBL" id="GMN67753.1"/>
    </source>
</evidence>
<dbReference type="AlphaFoldDB" id="A0AA88E454"/>
<sequence>MMKTPAIDADITALFFRCLEGVLIGAGATFGGSFEVEGGGLEGGGLEGGVNASI</sequence>
<dbReference type="EMBL" id="BTGU01000496">
    <property type="protein sequence ID" value="GMN67753.1"/>
    <property type="molecule type" value="Genomic_DNA"/>
</dbReference>
<protein>
    <submittedName>
        <fullName evidence="2">Uncharacterized protein</fullName>
    </submittedName>
</protein>
<dbReference type="EMBL" id="BTGU01000497">
    <property type="protein sequence ID" value="GMN67767.1"/>
    <property type="molecule type" value="Genomic_DNA"/>
</dbReference>
<keyword evidence="3" id="KW-1185">Reference proteome</keyword>
<proteinExistence type="predicted"/>
<gene>
    <name evidence="1" type="ORF">TIFTF001_036818</name>
    <name evidence="2" type="ORF">TIFTF001_036820</name>
</gene>
<evidence type="ECO:0000313" key="3">
    <source>
        <dbReference type="Proteomes" id="UP001187192"/>
    </source>
</evidence>
<organism evidence="2 3">
    <name type="scientific">Ficus carica</name>
    <name type="common">Common fig</name>
    <dbReference type="NCBI Taxonomy" id="3494"/>
    <lineage>
        <taxon>Eukaryota</taxon>
        <taxon>Viridiplantae</taxon>
        <taxon>Streptophyta</taxon>
        <taxon>Embryophyta</taxon>
        <taxon>Tracheophyta</taxon>
        <taxon>Spermatophyta</taxon>
        <taxon>Magnoliopsida</taxon>
        <taxon>eudicotyledons</taxon>
        <taxon>Gunneridae</taxon>
        <taxon>Pentapetalae</taxon>
        <taxon>rosids</taxon>
        <taxon>fabids</taxon>
        <taxon>Rosales</taxon>
        <taxon>Moraceae</taxon>
        <taxon>Ficeae</taxon>
        <taxon>Ficus</taxon>
    </lineage>
</organism>
<name>A0AA88E454_FICCA</name>
<dbReference type="Proteomes" id="UP001187192">
    <property type="component" value="Unassembled WGS sequence"/>
</dbReference>
<accession>A0AA88E454</accession>
<comment type="caution">
    <text evidence="2">The sequence shown here is derived from an EMBL/GenBank/DDBJ whole genome shotgun (WGS) entry which is preliminary data.</text>
</comment>